<name>C0QE95_DESAH</name>
<gene>
    <name evidence="2" type="ordered locus">HRM2_00890</name>
</gene>
<dbReference type="AlphaFoldDB" id="C0QE95"/>
<sequence>METVCSDLKALYQEMDDLVSLLDPDRWRLETPFDHWTVMDQVAHIALFDHEALMAIEEPIRFRERAQRIMDIIRSEVHWPEQLNLFLGLDDPDRLLARWRDTRTRLLGRLQVMTPGDRLSWYGPDMTARSFATARLMETWAHGQDIFDTFRIRRINGASLKHVAHLGVTTFAWSFRIRGLIAPEVRPRVELSGPLGERWEWGEPHGENRVWGDAAEFCLVVTQRRNVADTRLNFQGEHAGQWLSIAQAFAGISQEPPGPGIRTIDYNQSPE</sequence>
<dbReference type="InterPro" id="IPR034660">
    <property type="entry name" value="DinB/YfiT-like"/>
</dbReference>
<dbReference type="HOGENOM" id="CLU_067335_0_0_7"/>
<dbReference type="KEGG" id="dat:HRM2_00890"/>
<dbReference type="NCBIfam" id="TIGR03083">
    <property type="entry name" value="maleylpyruvate isomerase family mycothiol-dependent enzyme"/>
    <property type="match status" value="1"/>
</dbReference>
<dbReference type="InterPro" id="IPR024344">
    <property type="entry name" value="MDMPI_metal-binding"/>
</dbReference>
<dbReference type="STRING" id="177437.HRM2_00890"/>
<accession>C0QE95</accession>
<dbReference type="OrthoDB" id="113180at2"/>
<dbReference type="eggNOG" id="ENOG502Z7S3">
    <property type="taxonomic scope" value="Bacteria"/>
</dbReference>
<feature type="domain" description="Mycothiol-dependent maleylpyruvate isomerase metal-binding" evidence="1">
    <location>
        <begin position="10"/>
        <end position="146"/>
    </location>
</feature>
<dbReference type="EMBL" id="CP001087">
    <property type="protein sequence ID" value="ACN13212.1"/>
    <property type="molecule type" value="Genomic_DNA"/>
</dbReference>
<dbReference type="Proteomes" id="UP000000442">
    <property type="component" value="Chromosome"/>
</dbReference>
<organism evidence="2 3">
    <name type="scientific">Desulforapulum autotrophicum (strain ATCC 43914 / DSM 3382 / VKM B-1955 / HRM2)</name>
    <name type="common">Desulfobacterium autotrophicum</name>
    <dbReference type="NCBI Taxonomy" id="177437"/>
    <lineage>
        <taxon>Bacteria</taxon>
        <taxon>Pseudomonadati</taxon>
        <taxon>Thermodesulfobacteriota</taxon>
        <taxon>Desulfobacteria</taxon>
        <taxon>Desulfobacterales</taxon>
        <taxon>Desulfobacteraceae</taxon>
        <taxon>Desulforapulum</taxon>
    </lineage>
</organism>
<protein>
    <recommendedName>
        <fullName evidence="1">Mycothiol-dependent maleylpyruvate isomerase metal-binding domain-containing protein</fullName>
    </recommendedName>
</protein>
<dbReference type="InterPro" id="IPR017518">
    <property type="entry name" value="CHP03084"/>
</dbReference>
<dbReference type="NCBIfam" id="TIGR03084">
    <property type="entry name" value="TIGR03084 family metal-binding protein"/>
    <property type="match status" value="1"/>
</dbReference>
<dbReference type="SUPFAM" id="SSF109854">
    <property type="entry name" value="DinB/YfiT-like putative metalloenzymes"/>
    <property type="match status" value="1"/>
</dbReference>
<proteinExistence type="predicted"/>
<evidence type="ECO:0000259" key="1">
    <source>
        <dbReference type="Pfam" id="PF11716"/>
    </source>
</evidence>
<dbReference type="Gene3D" id="1.20.120.450">
    <property type="entry name" value="dinb family like domain"/>
    <property type="match status" value="1"/>
</dbReference>
<keyword evidence="3" id="KW-1185">Reference proteome</keyword>
<evidence type="ECO:0000313" key="3">
    <source>
        <dbReference type="Proteomes" id="UP000000442"/>
    </source>
</evidence>
<dbReference type="Pfam" id="PF11716">
    <property type="entry name" value="MDMPI_N"/>
    <property type="match status" value="1"/>
</dbReference>
<dbReference type="InterPro" id="IPR017517">
    <property type="entry name" value="Maleyloyr_isom"/>
</dbReference>
<reference evidence="2 3" key="1">
    <citation type="journal article" date="2009" name="Environ. Microbiol.">
        <title>Genome sequence of Desulfobacterium autotrophicum HRM2, a marine sulfate reducer oxidizing organic carbon completely to carbon dioxide.</title>
        <authorList>
            <person name="Strittmatter A.W."/>
            <person name="Liesegang H."/>
            <person name="Rabus R."/>
            <person name="Decker I."/>
            <person name="Amann J."/>
            <person name="Andres S."/>
            <person name="Henne A."/>
            <person name="Fricke W.F."/>
            <person name="Martinez-Arias R."/>
            <person name="Bartels D."/>
            <person name="Goesmann A."/>
            <person name="Krause L."/>
            <person name="Puehler A."/>
            <person name="Klenk H.P."/>
            <person name="Richter M."/>
            <person name="Schuler M."/>
            <person name="Gloeckner F.O."/>
            <person name="Meyerdierks A."/>
            <person name="Gottschalk G."/>
            <person name="Amann R."/>
        </authorList>
    </citation>
    <scope>NUCLEOTIDE SEQUENCE [LARGE SCALE GENOMIC DNA]</scope>
    <source>
        <strain evidence="3">ATCC 43914 / DSM 3382 / HRM2</strain>
    </source>
</reference>
<dbReference type="GO" id="GO:0046872">
    <property type="term" value="F:metal ion binding"/>
    <property type="evidence" value="ECO:0007669"/>
    <property type="project" value="InterPro"/>
</dbReference>
<evidence type="ECO:0000313" key="2">
    <source>
        <dbReference type="EMBL" id="ACN13212.1"/>
    </source>
</evidence>